<evidence type="ECO:0000313" key="1">
    <source>
        <dbReference type="EMBL" id="KYF68122.1"/>
    </source>
</evidence>
<reference evidence="1 2" key="1">
    <citation type="submission" date="2014-02" db="EMBL/GenBank/DDBJ databases">
        <title>The small core and large imbalanced accessory genome model reveals a collaborative survival strategy of Sorangium cellulosum strains in nature.</title>
        <authorList>
            <person name="Han K."/>
            <person name="Peng R."/>
            <person name="Blom J."/>
            <person name="Li Y.-Z."/>
        </authorList>
    </citation>
    <scope>NUCLEOTIDE SEQUENCE [LARGE SCALE GENOMIC DNA]</scope>
    <source>
        <strain evidence="1 2">So0008-312</strain>
    </source>
</reference>
<evidence type="ECO:0000313" key="2">
    <source>
        <dbReference type="Proteomes" id="UP000075260"/>
    </source>
</evidence>
<name>A0A150QJW2_SORCE</name>
<dbReference type="NCBIfam" id="NF033447">
    <property type="entry name" value="BrxE_fam"/>
    <property type="match status" value="1"/>
</dbReference>
<dbReference type="AlphaFoldDB" id="A0A150QJW2"/>
<accession>A0A150QJW2</accession>
<dbReference type="EMBL" id="JEMA01000591">
    <property type="protein sequence ID" value="KYF68122.1"/>
    <property type="molecule type" value="Genomic_DNA"/>
</dbReference>
<organism evidence="1 2">
    <name type="scientific">Sorangium cellulosum</name>
    <name type="common">Polyangium cellulosum</name>
    <dbReference type="NCBI Taxonomy" id="56"/>
    <lineage>
        <taxon>Bacteria</taxon>
        <taxon>Pseudomonadati</taxon>
        <taxon>Myxococcota</taxon>
        <taxon>Polyangia</taxon>
        <taxon>Polyangiales</taxon>
        <taxon>Polyangiaceae</taxon>
        <taxon>Sorangium</taxon>
    </lineage>
</organism>
<evidence type="ECO:0008006" key="3">
    <source>
        <dbReference type="Google" id="ProtNLM"/>
    </source>
</evidence>
<dbReference type="InterPro" id="IPR058690">
    <property type="entry name" value="BrxE"/>
</dbReference>
<proteinExistence type="predicted"/>
<gene>
    <name evidence="1" type="ORF">BE15_38075</name>
</gene>
<dbReference type="Pfam" id="PF26412">
    <property type="entry name" value="BrxE"/>
    <property type="match status" value="1"/>
</dbReference>
<comment type="caution">
    <text evidence="1">The sequence shown here is derived from an EMBL/GenBank/DDBJ whole genome shotgun (WGS) entry which is preliminary data.</text>
</comment>
<sequence>MTTPIPDEMLDAILAMQVTIAWAGEGRCSPRRLGWWDTDLIDDEGGGDLFARLLPQTHAWASLEAVREAARRTDAKARAKMADPDKLRTLYFLGFELDEQLGDRFAAHKRSVRPPAEVLPLPLPLTADFSKEKLVSALQGGDVPFTTVPNGRQLKGKRPDTADGLAKRLCAALVPLAEQYPLPFYKLEG</sequence>
<dbReference type="OrthoDB" id="516356at2"/>
<dbReference type="Proteomes" id="UP000075260">
    <property type="component" value="Unassembled WGS sequence"/>
</dbReference>
<dbReference type="RefSeq" id="WP_061609316.1">
    <property type="nucleotide sequence ID" value="NZ_JEMA01000591.1"/>
</dbReference>
<protein>
    <recommendedName>
        <fullName evidence="3">BREX-6 system BrxE protein</fullName>
    </recommendedName>
</protein>
<dbReference type="NCBIfam" id="NF033448">
    <property type="entry name" value="BREX_6_BrxE"/>
    <property type="match status" value="1"/>
</dbReference>